<dbReference type="EMBL" id="KE124072">
    <property type="protein sequence ID" value="EPB83402.1"/>
    <property type="molecule type" value="Genomic_DNA"/>
</dbReference>
<sequence>MVNGKLKAINGTFVCCIKYCLLVRSKRSHQATGSLSALVISLSSLCTLL</sequence>
<evidence type="ECO:0000313" key="2">
    <source>
        <dbReference type="Proteomes" id="UP000014254"/>
    </source>
</evidence>
<keyword evidence="2" id="KW-1185">Reference proteome</keyword>
<name>S2J5G1_MUCC1</name>
<reference evidence="2" key="1">
    <citation type="submission" date="2013-05" db="EMBL/GenBank/DDBJ databases">
        <title>The Genome sequence of Mucor circinelloides f. circinelloides 1006PhL.</title>
        <authorList>
            <consortium name="The Broad Institute Genomics Platform"/>
            <person name="Cuomo C."/>
            <person name="Earl A."/>
            <person name="Findley K."/>
            <person name="Lee S.C."/>
            <person name="Walker B."/>
            <person name="Young S."/>
            <person name="Zeng Q."/>
            <person name="Gargeya S."/>
            <person name="Fitzgerald M."/>
            <person name="Haas B."/>
            <person name="Abouelleil A."/>
            <person name="Allen A.W."/>
            <person name="Alvarado L."/>
            <person name="Arachchi H.M."/>
            <person name="Berlin A.M."/>
            <person name="Chapman S.B."/>
            <person name="Gainer-Dewar J."/>
            <person name="Goldberg J."/>
            <person name="Griggs A."/>
            <person name="Gujja S."/>
            <person name="Hansen M."/>
            <person name="Howarth C."/>
            <person name="Imamovic A."/>
            <person name="Ireland A."/>
            <person name="Larimer J."/>
            <person name="McCowan C."/>
            <person name="Murphy C."/>
            <person name="Pearson M."/>
            <person name="Poon T.W."/>
            <person name="Priest M."/>
            <person name="Roberts A."/>
            <person name="Saif S."/>
            <person name="Shea T."/>
            <person name="Sisk P."/>
            <person name="Sykes S."/>
            <person name="Wortman J."/>
            <person name="Nusbaum C."/>
            <person name="Birren B."/>
        </authorList>
    </citation>
    <scope>NUCLEOTIDE SEQUENCE [LARGE SCALE GENOMIC DNA]</scope>
    <source>
        <strain evidence="2">1006PhL</strain>
    </source>
</reference>
<accession>S2J5G1</accession>
<dbReference type="InParanoid" id="S2J5G1"/>
<dbReference type="Proteomes" id="UP000014254">
    <property type="component" value="Unassembled WGS sequence"/>
</dbReference>
<organism evidence="1 2">
    <name type="scientific">Mucor circinelloides f. circinelloides (strain 1006PhL)</name>
    <name type="common">Mucormycosis agent</name>
    <name type="synonym">Calyptromyces circinelloides</name>
    <dbReference type="NCBI Taxonomy" id="1220926"/>
    <lineage>
        <taxon>Eukaryota</taxon>
        <taxon>Fungi</taxon>
        <taxon>Fungi incertae sedis</taxon>
        <taxon>Mucoromycota</taxon>
        <taxon>Mucoromycotina</taxon>
        <taxon>Mucoromycetes</taxon>
        <taxon>Mucorales</taxon>
        <taxon>Mucorineae</taxon>
        <taxon>Mucoraceae</taxon>
        <taxon>Mucor</taxon>
    </lineage>
</organism>
<evidence type="ECO:0000313" key="1">
    <source>
        <dbReference type="EMBL" id="EPB83402.1"/>
    </source>
</evidence>
<gene>
    <name evidence="1" type="ORF">HMPREF1544_09832</name>
</gene>
<dbReference type="VEuPathDB" id="FungiDB:HMPREF1544_09832"/>
<dbReference type="AlphaFoldDB" id="S2J5G1"/>
<protein>
    <submittedName>
        <fullName evidence="1">Uncharacterized protein</fullName>
    </submittedName>
</protein>
<proteinExistence type="predicted"/>